<dbReference type="PANTHER" id="PTHR21107">
    <property type="entry name" value="CYTOCHROME C OXIDASE ASSEMBLY PROTEIN COX19"/>
    <property type="match status" value="1"/>
</dbReference>
<dbReference type="PROSITE" id="PS51808">
    <property type="entry name" value="CHCH"/>
    <property type="match status" value="1"/>
</dbReference>
<keyword evidence="3" id="KW-1015">Disulfide bond</keyword>
<evidence type="ECO:0000256" key="4">
    <source>
        <dbReference type="ARBA" id="ARBA00037279"/>
    </source>
</evidence>
<reference evidence="8" key="1">
    <citation type="submission" date="2022-10" db="EMBL/GenBank/DDBJ databases">
        <title>Culturing micro-colonial fungi from biological soil crusts in the Mojave desert and describing Neophaeococcomyces mojavensis, and introducing the new genera and species Taxawa tesnikishii.</title>
        <authorList>
            <person name="Kurbessoian T."/>
            <person name="Stajich J.E."/>
        </authorList>
    </citation>
    <scope>NUCLEOTIDE SEQUENCE</scope>
    <source>
        <strain evidence="8">TK_1</strain>
    </source>
</reference>
<proteinExistence type="inferred from homology"/>
<keyword evidence="2" id="KW-0963">Cytoplasm</keyword>
<evidence type="ECO:0000313" key="8">
    <source>
        <dbReference type="EMBL" id="KAJ9668685.1"/>
    </source>
</evidence>
<protein>
    <submittedName>
        <fullName evidence="8">Cytochrome c oxidase assembly protein cox19</fullName>
    </submittedName>
</protein>
<sequence>MSAFGGPGGRVQIQKPTPPERGSFPLDHDGECKSVMTTYLRCLRQHRGTNDPECRALSKQYLQCRMEHNLMAPDEMRNLGFAEEDDGGAKAAARGGGLADRELKDGQDGVSGGAKR</sequence>
<evidence type="ECO:0000256" key="6">
    <source>
        <dbReference type="SAM" id="MobiDB-lite"/>
    </source>
</evidence>
<name>A0ABQ9P245_9PEZI</name>
<dbReference type="Pfam" id="PF06747">
    <property type="entry name" value="CHCH"/>
    <property type="match status" value="1"/>
</dbReference>
<accession>A0ABQ9P245</accession>
<dbReference type="PANTHER" id="PTHR21107:SF2">
    <property type="entry name" value="CYTOCHROME C OXIDASE ASSEMBLY PROTEIN COX19"/>
    <property type="match status" value="1"/>
</dbReference>
<dbReference type="Proteomes" id="UP001172684">
    <property type="component" value="Unassembled WGS sequence"/>
</dbReference>
<comment type="caution">
    <text evidence="8">The sequence shown here is derived from an EMBL/GenBank/DDBJ whole genome shotgun (WGS) entry which is preliminary data.</text>
</comment>
<evidence type="ECO:0000259" key="7">
    <source>
        <dbReference type="Pfam" id="PF06747"/>
    </source>
</evidence>
<evidence type="ECO:0000256" key="2">
    <source>
        <dbReference type="ARBA" id="ARBA00022490"/>
    </source>
</evidence>
<evidence type="ECO:0000256" key="5">
    <source>
        <dbReference type="ARBA" id="ARBA00038223"/>
    </source>
</evidence>
<organism evidence="8 9">
    <name type="scientific">Coniosporium apollinis</name>
    <dbReference type="NCBI Taxonomy" id="61459"/>
    <lineage>
        <taxon>Eukaryota</taxon>
        <taxon>Fungi</taxon>
        <taxon>Dikarya</taxon>
        <taxon>Ascomycota</taxon>
        <taxon>Pezizomycotina</taxon>
        <taxon>Dothideomycetes</taxon>
        <taxon>Dothideomycetes incertae sedis</taxon>
        <taxon>Coniosporium</taxon>
    </lineage>
</organism>
<dbReference type="InterPro" id="IPR010625">
    <property type="entry name" value="CHCH"/>
</dbReference>
<dbReference type="InterPro" id="IPR051383">
    <property type="entry name" value="COX19"/>
</dbReference>
<comment type="similarity">
    <text evidence="5">Belongs to the COX19 family.</text>
</comment>
<dbReference type="EMBL" id="JAPDRL010000006">
    <property type="protein sequence ID" value="KAJ9668685.1"/>
    <property type="molecule type" value="Genomic_DNA"/>
</dbReference>
<evidence type="ECO:0000313" key="9">
    <source>
        <dbReference type="Proteomes" id="UP001172684"/>
    </source>
</evidence>
<gene>
    <name evidence="8" type="primary">COX19</name>
    <name evidence="8" type="ORF">H2201_001328</name>
</gene>
<comment type="subcellular location">
    <subcellularLocation>
        <location evidence="1">Cytoplasm</location>
    </subcellularLocation>
</comment>
<comment type="function">
    <text evidence="4">Required for the assembly of mitochondrial cytochrome c oxidase.</text>
</comment>
<feature type="domain" description="CHCH" evidence="7">
    <location>
        <begin position="32"/>
        <end position="67"/>
    </location>
</feature>
<evidence type="ECO:0000256" key="3">
    <source>
        <dbReference type="ARBA" id="ARBA00023157"/>
    </source>
</evidence>
<feature type="region of interest" description="Disordered" evidence="6">
    <location>
        <begin position="1"/>
        <end position="29"/>
    </location>
</feature>
<feature type="region of interest" description="Disordered" evidence="6">
    <location>
        <begin position="81"/>
        <end position="116"/>
    </location>
</feature>
<evidence type="ECO:0000256" key="1">
    <source>
        <dbReference type="ARBA" id="ARBA00004496"/>
    </source>
</evidence>
<keyword evidence="9" id="KW-1185">Reference proteome</keyword>